<evidence type="ECO:0000256" key="1">
    <source>
        <dbReference type="ARBA" id="ARBA00004370"/>
    </source>
</evidence>
<dbReference type="InterPro" id="IPR001245">
    <property type="entry name" value="Ser-Thr/Tyr_kinase_cat_dom"/>
</dbReference>
<proteinExistence type="predicted"/>
<dbReference type="SUPFAM" id="SSF52058">
    <property type="entry name" value="L domain-like"/>
    <property type="match status" value="1"/>
</dbReference>
<comment type="subcellular location">
    <subcellularLocation>
        <location evidence="1">Membrane</location>
    </subcellularLocation>
</comment>
<evidence type="ECO:0000256" key="5">
    <source>
        <dbReference type="ARBA" id="ARBA00022989"/>
    </source>
</evidence>
<dbReference type="GO" id="GO:0016020">
    <property type="term" value="C:membrane"/>
    <property type="evidence" value="ECO:0007669"/>
    <property type="project" value="UniProtKB-SubCell"/>
</dbReference>
<dbReference type="InterPro" id="IPR001611">
    <property type="entry name" value="Leu-rich_rpt"/>
</dbReference>
<dbReference type="FunFam" id="3.80.10.10:FF:000383">
    <property type="entry name" value="Leucine-rich repeat receptor protein kinase EMS1"/>
    <property type="match status" value="1"/>
</dbReference>
<evidence type="ECO:0000256" key="4">
    <source>
        <dbReference type="ARBA" id="ARBA00022737"/>
    </source>
</evidence>
<keyword evidence="6 8" id="KW-0472">Membrane</keyword>
<dbReference type="AlphaFoldDB" id="A0A2Z6NDN1"/>
<sequence>MISCEDDEVKRTLIQFLTQLKGQQNNNSTLLWKPDTDPCKDQWNGVICDAQMSIKRLDLYRFNLSGTLDVALLCNSQPLAASLTFLSLDDNNISGGIASEIGNCKQLTRLHLSGNQLAGKLPTSLATLNNLKRLDLSNNKFSGPLPNLDRISGLNMFLAQNNDLSGNIPAFYFSNFDHFNVSFNNFSGLIPDVQGYFSADSFLGNPALCGYPLPKNCSSQILQSTSSKISEEESKGPSKEQMLIYSGYAALGVIVILFVVLKLCRGKKRGKKIEAESNGDIEKTSYVSRESKADEASKSGFSVSSENGMVSQQSLIVLARPVVNELKMDDLLRAPAEMIGRGKNGSLYKVMLTNGIVVVVKRIKDWSISSVEFKQRMQLLNQAKHPHVLSPLAFYCSKQEKLLVYEYQQNGSLFKLLHGKSKTFDWTSRLGIASTIAEALAFMHQELGQHGIIHGEVFDRSLLKEYASEERMVNMLQVAIRCVNSSLEARPSMNQVVLMINTIKDEEEKSLIYQV</sequence>
<dbReference type="PROSITE" id="PS50011">
    <property type="entry name" value="PROTEIN_KINASE_DOM"/>
    <property type="match status" value="1"/>
</dbReference>
<dbReference type="PROSITE" id="PS00107">
    <property type="entry name" value="PROTEIN_KINASE_ATP"/>
    <property type="match status" value="1"/>
</dbReference>
<evidence type="ECO:0000256" key="6">
    <source>
        <dbReference type="ARBA" id="ARBA00023136"/>
    </source>
</evidence>
<organism evidence="10 11">
    <name type="scientific">Trifolium subterraneum</name>
    <name type="common">Subterranean clover</name>
    <dbReference type="NCBI Taxonomy" id="3900"/>
    <lineage>
        <taxon>Eukaryota</taxon>
        <taxon>Viridiplantae</taxon>
        <taxon>Streptophyta</taxon>
        <taxon>Embryophyta</taxon>
        <taxon>Tracheophyta</taxon>
        <taxon>Spermatophyta</taxon>
        <taxon>Magnoliopsida</taxon>
        <taxon>eudicotyledons</taxon>
        <taxon>Gunneridae</taxon>
        <taxon>Pentapetalae</taxon>
        <taxon>rosids</taxon>
        <taxon>fabids</taxon>
        <taxon>Fabales</taxon>
        <taxon>Fabaceae</taxon>
        <taxon>Papilionoideae</taxon>
        <taxon>50 kb inversion clade</taxon>
        <taxon>NPAAA clade</taxon>
        <taxon>Hologalegina</taxon>
        <taxon>IRL clade</taxon>
        <taxon>Trifolieae</taxon>
        <taxon>Trifolium</taxon>
    </lineage>
</organism>
<dbReference type="InterPro" id="IPR011009">
    <property type="entry name" value="Kinase-like_dom_sf"/>
</dbReference>
<dbReference type="InterPro" id="IPR046959">
    <property type="entry name" value="PRK1-6/SRF4-like"/>
</dbReference>
<dbReference type="GO" id="GO:0004713">
    <property type="term" value="F:protein tyrosine kinase activity"/>
    <property type="evidence" value="ECO:0007669"/>
    <property type="project" value="InterPro"/>
</dbReference>
<dbReference type="GO" id="GO:0005524">
    <property type="term" value="F:ATP binding"/>
    <property type="evidence" value="ECO:0007669"/>
    <property type="project" value="UniProtKB-UniRule"/>
</dbReference>
<keyword evidence="2" id="KW-0433">Leucine-rich repeat</keyword>
<dbReference type="InterPro" id="IPR000719">
    <property type="entry name" value="Prot_kinase_dom"/>
</dbReference>
<dbReference type="InterPro" id="IPR017441">
    <property type="entry name" value="Protein_kinase_ATP_BS"/>
</dbReference>
<evidence type="ECO:0000259" key="9">
    <source>
        <dbReference type="PROSITE" id="PS50011"/>
    </source>
</evidence>
<feature type="binding site" evidence="7">
    <location>
        <position position="361"/>
    </location>
    <ligand>
        <name>ATP</name>
        <dbReference type="ChEBI" id="CHEBI:30616"/>
    </ligand>
</feature>
<dbReference type="Pfam" id="PF08263">
    <property type="entry name" value="LRRNT_2"/>
    <property type="match status" value="1"/>
</dbReference>
<dbReference type="Gene3D" id="1.10.510.10">
    <property type="entry name" value="Transferase(Phosphotransferase) domain 1"/>
    <property type="match status" value="1"/>
</dbReference>
<dbReference type="Pfam" id="PF07714">
    <property type="entry name" value="PK_Tyr_Ser-Thr"/>
    <property type="match status" value="1"/>
</dbReference>
<dbReference type="InterPro" id="IPR020635">
    <property type="entry name" value="Tyr_kinase_cat_dom"/>
</dbReference>
<keyword evidence="3 8" id="KW-0812">Transmembrane</keyword>
<protein>
    <recommendedName>
        <fullName evidence="9">Protein kinase domain-containing protein</fullName>
    </recommendedName>
</protein>
<dbReference type="Proteomes" id="UP000242715">
    <property type="component" value="Unassembled WGS sequence"/>
</dbReference>
<gene>
    <name evidence="10" type="ORF">TSUD_380560</name>
</gene>
<evidence type="ECO:0000256" key="2">
    <source>
        <dbReference type="ARBA" id="ARBA00022614"/>
    </source>
</evidence>
<dbReference type="SUPFAM" id="SSF56112">
    <property type="entry name" value="Protein kinase-like (PK-like)"/>
    <property type="match status" value="1"/>
</dbReference>
<keyword evidence="11" id="KW-1185">Reference proteome</keyword>
<evidence type="ECO:0000256" key="8">
    <source>
        <dbReference type="SAM" id="Phobius"/>
    </source>
</evidence>
<evidence type="ECO:0000256" key="7">
    <source>
        <dbReference type="PROSITE-ProRule" id="PRU10141"/>
    </source>
</evidence>
<keyword evidence="7" id="KW-0067">ATP-binding</keyword>
<dbReference type="EMBL" id="DF973891">
    <property type="protein sequence ID" value="GAU41951.1"/>
    <property type="molecule type" value="Genomic_DNA"/>
</dbReference>
<accession>A0A2Z6NDN1</accession>
<dbReference type="Gene3D" id="3.80.10.10">
    <property type="entry name" value="Ribonuclease Inhibitor"/>
    <property type="match status" value="2"/>
</dbReference>
<reference evidence="11" key="1">
    <citation type="journal article" date="2017" name="Front. Plant Sci.">
        <title>Climate Clever Clovers: New Paradigm to Reduce the Environmental Footprint of Ruminants by Breeding Low Methanogenic Forages Utilizing Haplotype Variation.</title>
        <authorList>
            <person name="Kaur P."/>
            <person name="Appels R."/>
            <person name="Bayer P.E."/>
            <person name="Keeble-Gagnere G."/>
            <person name="Wang J."/>
            <person name="Hirakawa H."/>
            <person name="Shirasawa K."/>
            <person name="Vercoe P."/>
            <person name="Stefanova K."/>
            <person name="Durmic Z."/>
            <person name="Nichols P."/>
            <person name="Revell C."/>
            <person name="Isobe S.N."/>
            <person name="Edwards D."/>
            <person name="Erskine W."/>
        </authorList>
    </citation>
    <scope>NUCLEOTIDE SEQUENCE [LARGE SCALE GENOMIC DNA]</scope>
    <source>
        <strain evidence="11">cv. Daliak</strain>
    </source>
</reference>
<dbReference type="InterPro" id="IPR013210">
    <property type="entry name" value="LRR_N_plant-typ"/>
</dbReference>
<evidence type="ECO:0000256" key="3">
    <source>
        <dbReference type="ARBA" id="ARBA00022692"/>
    </source>
</evidence>
<evidence type="ECO:0000313" key="10">
    <source>
        <dbReference type="EMBL" id="GAU41951.1"/>
    </source>
</evidence>
<evidence type="ECO:0000313" key="11">
    <source>
        <dbReference type="Proteomes" id="UP000242715"/>
    </source>
</evidence>
<name>A0A2Z6NDN1_TRISU</name>
<dbReference type="Pfam" id="PF00560">
    <property type="entry name" value="LRR_1"/>
    <property type="match status" value="3"/>
</dbReference>
<dbReference type="SMART" id="SM00219">
    <property type="entry name" value="TyrKc"/>
    <property type="match status" value="1"/>
</dbReference>
<keyword evidence="7" id="KW-0547">Nucleotide-binding</keyword>
<dbReference type="PROSITE" id="PS51450">
    <property type="entry name" value="LRR"/>
    <property type="match status" value="1"/>
</dbReference>
<dbReference type="PANTHER" id="PTHR48007">
    <property type="entry name" value="LEUCINE-RICH REPEAT RECEPTOR-LIKE PROTEIN KINASE PXC1"/>
    <property type="match status" value="1"/>
</dbReference>
<keyword evidence="5 8" id="KW-1133">Transmembrane helix</keyword>
<keyword evidence="4" id="KW-0677">Repeat</keyword>
<feature type="transmembrane region" description="Helical" evidence="8">
    <location>
        <begin position="242"/>
        <end position="264"/>
    </location>
</feature>
<dbReference type="InterPro" id="IPR032675">
    <property type="entry name" value="LRR_dom_sf"/>
</dbReference>
<dbReference type="OrthoDB" id="69842at2759"/>
<dbReference type="Gene3D" id="3.30.200.20">
    <property type="entry name" value="Phosphorylase Kinase, domain 1"/>
    <property type="match status" value="1"/>
</dbReference>
<feature type="domain" description="Protein kinase" evidence="9">
    <location>
        <begin position="333"/>
        <end position="515"/>
    </location>
</feature>
<dbReference type="PANTHER" id="PTHR48007:SF79">
    <property type="entry name" value="(WILD MALAYSIAN BANANA) HYPOTHETICAL PROTEIN"/>
    <property type="match status" value="1"/>
</dbReference>